<keyword evidence="2" id="KW-1185">Reference proteome</keyword>
<reference evidence="2" key="1">
    <citation type="journal article" date="2021" name="BMC Genomics">
        <title>Chromosome-level genome assembly and manually-curated proteome of model necrotroph Parastagonospora nodorum Sn15 reveals a genome-wide trove of candidate effector homologs, and redundancy of virulence-related functions within an accessory chromosome.</title>
        <authorList>
            <person name="Bertazzoni S."/>
            <person name="Jones D.A.B."/>
            <person name="Phan H.T."/>
            <person name="Tan K.-C."/>
            <person name="Hane J.K."/>
        </authorList>
    </citation>
    <scope>NUCLEOTIDE SEQUENCE [LARGE SCALE GENOMIC DNA]</scope>
    <source>
        <strain evidence="2">SN15 / ATCC MYA-4574 / FGSC 10173)</strain>
    </source>
</reference>
<dbReference type="Proteomes" id="UP000663193">
    <property type="component" value="Chromosome 19"/>
</dbReference>
<proteinExistence type="predicted"/>
<sequence length="109" mass="12744">MKLPLYPRRKKCCTLLNFRHAGTGWDSRLRRLNRYRAMGATGMRQGQCYHNGQLTIKQLCILSEAGRDVKYHISQVTIFSLARRLRRFGSNWRLTESIAPSRRSKLESC</sequence>
<evidence type="ECO:0000313" key="2">
    <source>
        <dbReference type="Proteomes" id="UP000663193"/>
    </source>
</evidence>
<gene>
    <name evidence="1" type="ORF">JI435_422890</name>
</gene>
<evidence type="ECO:0000313" key="1">
    <source>
        <dbReference type="EMBL" id="QRD05899.1"/>
    </source>
</evidence>
<name>A0A7U2I9T7_PHANO</name>
<dbReference type="EMBL" id="CP069041">
    <property type="protein sequence ID" value="QRD05899.1"/>
    <property type="molecule type" value="Genomic_DNA"/>
</dbReference>
<dbReference type="AlphaFoldDB" id="A0A7U2I9T7"/>
<organism evidence="1 2">
    <name type="scientific">Phaeosphaeria nodorum (strain SN15 / ATCC MYA-4574 / FGSC 10173)</name>
    <name type="common">Glume blotch fungus</name>
    <name type="synonym">Parastagonospora nodorum</name>
    <dbReference type="NCBI Taxonomy" id="321614"/>
    <lineage>
        <taxon>Eukaryota</taxon>
        <taxon>Fungi</taxon>
        <taxon>Dikarya</taxon>
        <taxon>Ascomycota</taxon>
        <taxon>Pezizomycotina</taxon>
        <taxon>Dothideomycetes</taxon>
        <taxon>Pleosporomycetidae</taxon>
        <taxon>Pleosporales</taxon>
        <taxon>Pleosporineae</taxon>
        <taxon>Phaeosphaeriaceae</taxon>
        <taxon>Parastagonospora</taxon>
    </lineage>
</organism>
<accession>A0A7U2I9T7</accession>
<protein>
    <submittedName>
        <fullName evidence="1">Uncharacterized protein</fullName>
    </submittedName>
</protein>
<dbReference type="VEuPathDB" id="FungiDB:JI435_422890"/>